<accession>U5WAQ6</accession>
<dbReference type="OrthoDB" id="9798388at2"/>
<dbReference type="InterPro" id="IPR036568">
    <property type="entry name" value="GGCT-like_sf"/>
</dbReference>
<evidence type="ECO:0000313" key="3">
    <source>
        <dbReference type="Proteomes" id="UP000017746"/>
    </source>
</evidence>
<evidence type="ECO:0000313" key="2">
    <source>
        <dbReference type="EMBL" id="AGZ46072.1"/>
    </source>
</evidence>
<dbReference type="Gene3D" id="3.10.490.10">
    <property type="entry name" value="Gamma-glutamyl cyclotransferase-like"/>
    <property type="match status" value="1"/>
</dbReference>
<dbReference type="Pfam" id="PF06094">
    <property type="entry name" value="GGACT"/>
    <property type="match status" value="1"/>
</dbReference>
<reference evidence="2 3" key="1">
    <citation type="journal article" date="2014" name="J. Biotechnol.">
        <title>Complete genome sequence of the actinobacterium Actinoplanes friuliensis HAG 010964, producer of the lipopeptide antibiotic friulimycin.</title>
        <authorList>
            <person name="Ruckert C."/>
            <person name="Szczepanowski R."/>
            <person name="Albersmeier A."/>
            <person name="Goesmann A."/>
            <person name="Fischer N."/>
            <person name="Steinkamper A."/>
            <person name="Puhler A."/>
            <person name="Biener R."/>
            <person name="Schwartz D."/>
            <person name="Kalinowski J."/>
        </authorList>
    </citation>
    <scope>NUCLEOTIDE SEQUENCE [LARGE SCALE GENOMIC DNA]</scope>
    <source>
        <strain evidence="2 3">DSM 7358</strain>
    </source>
</reference>
<evidence type="ECO:0000259" key="1">
    <source>
        <dbReference type="Pfam" id="PF06094"/>
    </source>
</evidence>
<dbReference type="PATRIC" id="fig|1246995.3.peg.7911"/>
<dbReference type="RefSeq" id="WP_023562406.1">
    <property type="nucleotide sequence ID" value="NC_022657.1"/>
</dbReference>
<gene>
    <name evidence="2" type="ORF">AFR_39090</name>
</gene>
<dbReference type="KEGG" id="afs:AFR_39090"/>
<dbReference type="EMBL" id="CP006272">
    <property type="protein sequence ID" value="AGZ46072.1"/>
    <property type="molecule type" value="Genomic_DNA"/>
</dbReference>
<organism evidence="2 3">
    <name type="scientific">Actinoplanes friuliensis DSM 7358</name>
    <dbReference type="NCBI Taxonomy" id="1246995"/>
    <lineage>
        <taxon>Bacteria</taxon>
        <taxon>Bacillati</taxon>
        <taxon>Actinomycetota</taxon>
        <taxon>Actinomycetes</taxon>
        <taxon>Micromonosporales</taxon>
        <taxon>Micromonosporaceae</taxon>
        <taxon>Actinoplanes</taxon>
    </lineage>
</organism>
<name>U5WAQ6_9ACTN</name>
<dbReference type="InterPro" id="IPR009288">
    <property type="entry name" value="AIG2-like_dom"/>
</dbReference>
<keyword evidence="3" id="KW-1185">Reference proteome</keyword>
<dbReference type="Proteomes" id="UP000017746">
    <property type="component" value="Chromosome"/>
</dbReference>
<proteinExistence type="predicted"/>
<dbReference type="eggNOG" id="COG2105">
    <property type="taxonomic scope" value="Bacteria"/>
</dbReference>
<feature type="domain" description="Gamma-glutamylcyclotransferase AIG2-like" evidence="1">
    <location>
        <begin position="5"/>
        <end position="110"/>
    </location>
</feature>
<dbReference type="STRING" id="1246995.AFR_39090"/>
<dbReference type="InterPro" id="IPR013024">
    <property type="entry name" value="GGCT-like"/>
</dbReference>
<dbReference type="CDD" id="cd06661">
    <property type="entry name" value="GGCT_like"/>
    <property type="match status" value="1"/>
</dbReference>
<dbReference type="HOGENOM" id="CLU_152489_0_0_11"/>
<dbReference type="AlphaFoldDB" id="U5WAQ6"/>
<dbReference type="SUPFAM" id="SSF110857">
    <property type="entry name" value="Gamma-glutamyl cyclotransferase-like"/>
    <property type="match status" value="1"/>
</dbReference>
<protein>
    <recommendedName>
        <fullName evidence="1">Gamma-glutamylcyclotransferase AIG2-like domain-containing protein</fullName>
    </recommendedName>
</protein>
<sequence>MSELLFSYGTLRQSGVQQALFGRAVPTVADVLPGYRVDVVVITDPEVIAQSGSDRHPILRRGADGDAVDGACLELTPDELAAADAYEVDDYVRVAVTLGSGRNAWVYVAGEDAA</sequence>